<dbReference type="PANTHER" id="PTHR32089:SF119">
    <property type="entry name" value="METHYL-ACCEPTING CHEMOTAXIS PROTEIN CTPL"/>
    <property type="match status" value="1"/>
</dbReference>
<dbReference type="Gene3D" id="1.10.287.950">
    <property type="entry name" value="Methyl-accepting chemotaxis protein"/>
    <property type="match status" value="1"/>
</dbReference>
<evidence type="ECO:0000313" key="10">
    <source>
        <dbReference type="EMBL" id="GLR71705.1"/>
    </source>
</evidence>
<dbReference type="PANTHER" id="PTHR32089">
    <property type="entry name" value="METHYL-ACCEPTING CHEMOTAXIS PROTEIN MCPB"/>
    <property type="match status" value="1"/>
</dbReference>
<dbReference type="AlphaFoldDB" id="A0AA37WL84"/>
<dbReference type="GO" id="GO:0016020">
    <property type="term" value="C:membrane"/>
    <property type="evidence" value="ECO:0007669"/>
    <property type="project" value="UniProtKB-SubCell"/>
</dbReference>
<dbReference type="Proteomes" id="UP001156601">
    <property type="component" value="Unassembled WGS sequence"/>
</dbReference>
<reference evidence="10" key="1">
    <citation type="journal article" date="2014" name="Int. J. Syst. Evol. Microbiol.">
        <title>Complete genome sequence of Corynebacterium casei LMG S-19264T (=DSM 44701T), isolated from a smear-ripened cheese.</title>
        <authorList>
            <consortium name="US DOE Joint Genome Institute (JGI-PGF)"/>
            <person name="Walter F."/>
            <person name="Albersmeier A."/>
            <person name="Kalinowski J."/>
            <person name="Ruckert C."/>
        </authorList>
    </citation>
    <scope>NUCLEOTIDE SEQUENCE</scope>
    <source>
        <strain evidence="10">NBRC 110023</strain>
    </source>
</reference>
<evidence type="ECO:0000256" key="4">
    <source>
        <dbReference type="ARBA" id="ARBA00023136"/>
    </source>
</evidence>
<protein>
    <recommendedName>
        <fullName evidence="9">Methyl-accepting transducer domain-containing protein</fullName>
    </recommendedName>
</protein>
<keyword evidence="3 8" id="KW-1133">Transmembrane helix</keyword>
<dbReference type="PRINTS" id="PR00260">
    <property type="entry name" value="CHEMTRNSDUCR"/>
</dbReference>
<accession>A0AA37WL84</accession>
<comment type="similarity">
    <text evidence="6">Belongs to the methyl-accepting chemotaxis (MCP) protein family.</text>
</comment>
<evidence type="ECO:0000313" key="11">
    <source>
        <dbReference type="Proteomes" id="UP001156601"/>
    </source>
</evidence>
<evidence type="ECO:0000259" key="9">
    <source>
        <dbReference type="PROSITE" id="PS50111"/>
    </source>
</evidence>
<evidence type="ECO:0000256" key="8">
    <source>
        <dbReference type="SAM" id="Phobius"/>
    </source>
</evidence>
<dbReference type="InterPro" id="IPR004090">
    <property type="entry name" value="Chemotax_Me-accpt_rcpt"/>
</dbReference>
<evidence type="ECO:0000256" key="3">
    <source>
        <dbReference type="ARBA" id="ARBA00022989"/>
    </source>
</evidence>
<dbReference type="Pfam" id="PF00015">
    <property type="entry name" value="MCPsignal"/>
    <property type="match status" value="1"/>
</dbReference>
<dbReference type="RefSeq" id="WP_284218043.1">
    <property type="nucleotide sequence ID" value="NZ_BSOT01000006.1"/>
</dbReference>
<dbReference type="SMART" id="SM00283">
    <property type="entry name" value="MA"/>
    <property type="match status" value="1"/>
</dbReference>
<organism evidence="10 11">
    <name type="scientific">Agaribacter marinus</name>
    <dbReference type="NCBI Taxonomy" id="1431249"/>
    <lineage>
        <taxon>Bacteria</taxon>
        <taxon>Pseudomonadati</taxon>
        <taxon>Pseudomonadota</taxon>
        <taxon>Gammaproteobacteria</taxon>
        <taxon>Alteromonadales</taxon>
        <taxon>Alteromonadaceae</taxon>
        <taxon>Agaribacter</taxon>
    </lineage>
</organism>
<evidence type="ECO:0000256" key="2">
    <source>
        <dbReference type="ARBA" id="ARBA00022692"/>
    </source>
</evidence>
<evidence type="ECO:0000256" key="5">
    <source>
        <dbReference type="ARBA" id="ARBA00023224"/>
    </source>
</evidence>
<dbReference type="InterPro" id="IPR004089">
    <property type="entry name" value="MCPsignal_dom"/>
</dbReference>
<evidence type="ECO:0000256" key="7">
    <source>
        <dbReference type="PROSITE-ProRule" id="PRU00284"/>
    </source>
</evidence>
<keyword evidence="11" id="KW-1185">Reference proteome</keyword>
<comment type="subcellular location">
    <subcellularLocation>
        <location evidence="1">Membrane</location>
        <topology evidence="1">Multi-pass membrane protein</topology>
    </subcellularLocation>
</comment>
<proteinExistence type="inferred from homology"/>
<keyword evidence="5 7" id="KW-0807">Transducer</keyword>
<keyword evidence="4 8" id="KW-0472">Membrane</keyword>
<name>A0AA37WL84_9ALTE</name>
<dbReference type="GO" id="GO:0004888">
    <property type="term" value="F:transmembrane signaling receptor activity"/>
    <property type="evidence" value="ECO:0007669"/>
    <property type="project" value="InterPro"/>
</dbReference>
<keyword evidence="2 8" id="KW-0812">Transmembrane</keyword>
<feature type="transmembrane region" description="Helical" evidence="8">
    <location>
        <begin position="41"/>
        <end position="59"/>
    </location>
</feature>
<dbReference type="PROSITE" id="PS50111">
    <property type="entry name" value="CHEMOTAXIS_TRANSDUC_2"/>
    <property type="match status" value="1"/>
</dbReference>
<sequence length="380" mass="41138">MKNPVSINTLQRLGVSGCLAIFLGIIVVAFTTAVFEQMHMSIGIFCVASAFAIFVLNAIRRDVMSFQDYLGNLTNEYDNQIGEWVRGPLHALQDPVVNVLRNKHRHIDTSDSIVSEMSFSSNELASNAKLVVDHSRSQSDATMSVASAITEITQSIEDVFRRLDSTREAADSSKNVCQAGYENLSNAKLMVQKLSESASTSASSLKELETNMDVVNSMSQVIREMAEQTNLLALNAAIEAARAGEHGRGFAVVADEVRNLAQRSHESAHAITEQTVNISQSMSNVASQIAHLLDGSTSTTAKVTEVSDTLQSLVGSSEQVSDDITGVAVACDQQASACREISMLIEDISSKATENVKRAQQTSDVATHLHQLTEQNKEEV</sequence>
<gene>
    <name evidence="10" type="ORF">GCM10007852_26130</name>
</gene>
<comment type="caution">
    <text evidence="10">The sequence shown here is derived from an EMBL/GenBank/DDBJ whole genome shotgun (WGS) entry which is preliminary data.</text>
</comment>
<feature type="transmembrane region" description="Helical" evidence="8">
    <location>
        <begin position="12"/>
        <end position="35"/>
    </location>
</feature>
<dbReference type="GO" id="GO:0006935">
    <property type="term" value="P:chemotaxis"/>
    <property type="evidence" value="ECO:0007669"/>
    <property type="project" value="InterPro"/>
</dbReference>
<reference evidence="10" key="2">
    <citation type="submission" date="2023-01" db="EMBL/GenBank/DDBJ databases">
        <title>Draft genome sequence of Agaribacter marinus strain NBRC 110023.</title>
        <authorList>
            <person name="Sun Q."/>
            <person name="Mori K."/>
        </authorList>
    </citation>
    <scope>NUCLEOTIDE SEQUENCE</scope>
    <source>
        <strain evidence="10">NBRC 110023</strain>
    </source>
</reference>
<dbReference type="GO" id="GO:0007165">
    <property type="term" value="P:signal transduction"/>
    <property type="evidence" value="ECO:0007669"/>
    <property type="project" value="UniProtKB-KW"/>
</dbReference>
<evidence type="ECO:0000256" key="1">
    <source>
        <dbReference type="ARBA" id="ARBA00004141"/>
    </source>
</evidence>
<dbReference type="SUPFAM" id="SSF58104">
    <property type="entry name" value="Methyl-accepting chemotaxis protein (MCP) signaling domain"/>
    <property type="match status" value="1"/>
</dbReference>
<dbReference type="EMBL" id="BSOT01000006">
    <property type="protein sequence ID" value="GLR71705.1"/>
    <property type="molecule type" value="Genomic_DNA"/>
</dbReference>
<evidence type="ECO:0000256" key="6">
    <source>
        <dbReference type="ARBA" id="ARBA00029447"/>
    </source>
</evidence>
<feature type="domain" description="Methyl-accepting transducer" evidence="9">
    <location>
        <begin position="113"/>
        <end position="349"/>
    </location>
</feature>